<sequence length="271" mass="28745">MSVVLVARVPDEEDPLSWTWSVRVAIAQSREGPWWEETMCLDTGSPRTQLVDRSSSGDGGGYAESRGVLGSGRSRSARLGGLEFGGVRVSDLEVELVPPEQPGARALLGLDVLGREPFTFRPREGVLVCGDDPPGPTHRLPLDDTGHLRIPVSWPGLSVNAVLDTGAGITVVDTALADRVPQLFTDHGSAPGTDATGTTVQTPTATIVEGRLADDLLLAPHRIAFTDLRAATAHLTEPVEVILGTPAIDLFDWWLDVPGRRWAAGSAPISG</sequence>
<evidence type="ECO:0000313" key="2">
    <source>
        <dbReference type="EMBL" id="TQL52384.1"/>
    </source>
</evidence>
<dbReference type="RefSeq" id="WP_141786264.1">
    <property type="nucleotide sequence ID" value="NZ_BAAAIK010000001.1"/>
</dbReference>
<dbReference type="EMBL" id="VFOP01000001">
    <property type="protein sequence ID" value="TQL52384.1"/>
    <property type="molecule type" value="Genomic_DNA"/>
</dbReference>
<dbReference type="OrthoDB" id="155087at2"/>
<gene>
    <name evidence="2" type="ORF">FB467_3568</name>
</gene>
<feature type="compositionally biased region" description="Polar residues" evidence="1">
    <location>
        <begin position="45"/>
        <end position="56"/>
    </location>
</feature>
<dbReference type="AlphaFoldDB" id="A0A542YWN7"/>
<dbReference type="Pfam" id="PF13650">
    <property type="entry name" value="Asp_protease_2"/>
    <property type="match status" value="1"/>
</dbReference>
<protein>
    <submittedName>
        <fullName evidence="2">Aspartyl protease</fullName>
    </submittedName>
</protein>
<proteinExistence type="predicted"/>
<reference evidence="2 3" key="1">
    <citation type="submission" date="2019-06" db="EMBL/GenBank/DDBJ databases">
        <title>Sequencing the genomes of 1000 actinobacteria strains.</title>
        <authorList>
            <person name="Klenk H.-P."/>
        </authorList>
    </citation>
    <scope>NUCLEOTIDE SEQUENCE [LARGE SCALE GENOMIC DNA]</scope>
    <source>
        <strain evidence="2 3">DSM 12335</strain>
    </source>
</reference>
<dbReference type="GO" id="GO:0006508">
    <property type="term" value="P:proteolysis"/>
    <property type="evidence" value="ECO:0007669"/>
    <property type="project" value="UniProtKB-KW"/>
</dbReference>
<organism evidence="2 3">
    <name type="scientific">Ornithinicoccus hortensis</name>
    <dbReference type="NCBI Taxonomy" id="82346"/>
    <lineage>
        <taxon>Bacteria</taxon>
        <taxon>Bacillati</taxon>
        <taxon>Actinomycetota</taxon>
        <taxon>Actinomycetes</taxon>
        <taxon>Micrococcales</taxon>
        <taxon>Intrasporangiaceae</taxon>
        <taxon>Ornithinicoccus</taxon>
    </lineage>
</organism>
<dbReference type="Gene3D" id="2.40.70.10">
    <property type="entry name" value="Acid Proteases"/>
    <property type="match status" value="1"/>
</dbReference>
<keyword evidence="2" id="KW-0378">Hydrolase</keyword>
<dbReference type="Proteomes" id="UP000319516">
    <property type="component" value="Unassembled WGS sequence"/>
</dbReference>
<evidence type="ECO:0000313" key="3">
    <source>
        <dbReference type="Proteomes" id="UP000319516"/>
    </source>
</evidence>
<comment type="caution">
    <text evidence="2">The sequence shown here is derived from an EMBL/GenBank/DDBJ whole genome shotgun (WGS) entry which is preliminary data.</text>
</comment>
<dbReference type="GO" id="GO:0008233">
    <property type="term" value="F:peptidase activity"/>
    <property type="evidence" value="ECO:0007669"/>
    <property type="project" value="UniProtKB-KW"/>
</dbReference>
<keyword evidence="3" id="KW-1185">Reference proteome</keyword>
<feature type="region of interest" description="Disordered" evidence="1">
    <location>
        <begin position="45"/>
        <end position="69"/>
    </location>
</feature>
<evidence type="ECO:0000256" key="1">
    <source>
        <dbReference type="SAM" id="MobiDB-lite"/>
    </source>
</evidence>
<name>A0A542YWN7_9MICO</name>
<keyword evidence="2" id="KW-0645">Protease</keyword>
<dbReference type="InterPro" id="IPR021109">
    <property type="entry name" value="Peptidase_aspartic_dom_sf"/>
</dbReference>
<accession>A0A542YWN7</accession>
<dbReference type="SUPFAM" id="SSF50630">
    <property type="entry name" value="Acid proteases"/>
    <property type="match status" value="1"/>
</dbReference>